<reference evidence="2" key="3">
    <citation type="submission" date="2024-09" db="EMBL/GenBank/DDBJ databases">
        <authorList>
            <person name="Sun Q."/>
        </authorList>
    </citation>
    <scope>NUCLEOTIDE SEQUENCE</scope>
    <source>
        <strain evidence="2">NBRC 111756</strain>
    </source>
</reference>
<comment type="caution">
    <text evidence="2">The sequence shown here is derived from an EMBL/GenBank/DDBJ whole genome shotgun (WGS) entry which is preliminary data.</text>
</comment>
<sequence length="138" mass="16276">MSEVELPPERVKQKFEKWEVTYAVDKLEELPENKLRSQKHLFEAEVNEFKAEYNPGRLVTPEMAQIAGKEPLTQNQFRRVRRMIDDEADKVRMNFDRAIGRRKEMETERRNSFFVDLAGRVSDSLTNVSVSFDLPKLK</sequence>
<organism evidence="2 3">
    <name type="scientific">Halosimplex aquaticum</name>
    <dbReference type="NCBI Taxonomy" id="3026162"/>
    <lineage>
        <taxon>Archaea</taxon>
        <taxon>Methanobacteriati</taxon>
        <taxon>Methanobacteriota</taxon>
        <taxon>Stenosarchaea group</taxon>
        <taxon>Halobacteria</taxon>
        <taxon>Halobacteriales</taxon>
        <taxon>Haloarculaceae</taxon>
        <taxon>Halosimplex</taxon>
    </lineage>
</organism>
<evidence type="ECO:0000313" key="3">
    <source>
        <dbReference type="Proteomes" id="UP001596432"/>
    </source>
</evidence>
<dbReference type="GeneID" id="78823326"/>
<dbReference type="AlphaFoldDB" id="A0ABD5YB66"/>
<dbReference type="EMBL" id="JBHTAS010000002">
    <property type="protein sequence ID" value="MFC7142861.1"/>
    <property type="molecule type" value="Genomic_DNA"/>
</dbReference>
<evidence type="ECO:0008006" key="4">
    <source>
        <dbReference type="Google" id="ProtNLM"/>
    </source>
</evidence>
<dbReference type="RefSeq" id="WP_274326289.1">
    <property type="nucleotide sequence ID" value="NZ_CP118159.1"/>
</dbReference>
<dbReference type="Proteomes" id="UP001596432">
    <property type="component" value="Unassembled WGS sequence"/>
</dbReference>
<proteinExistence type="predicted"/>
<keyword evidence="3" id="KW-1185">Reference proteome</keyword>
<protein>
    <recommendedName>
        <fullName evidence="4">Transposase</fullName>
    </recommendedName>
</protein>
<evidence type="ECO:0000313" key="2">
    <source>
        <dbReference type="EMBL" id="MFC7142961.1"/>
    </source>
</evidence>
<evidence type="ECO:0000313" key="1">
    <source>
        <dbReference type="EMBL" id="MFC7142861.1"/>
    </source>
</evidence>
<accession>A0ABD5YB66</accession>
<dbReference type="EMBL" id="JBHTAS010000002">
    <property type="protein sequence ID" value="MFC7142961.1"/>
    <property type="molecule type" value="Genomic_DNA"/>
</dbReference>
<reference evidence="2" key="1">
    <citation type="journal article" date="2014" name="Int. J. Syst. Evol. Microbiol.">
        <title>Complete genome sequence of Corynebacterium casei LMG S-19264T (=DSM 44701T), isolated from a smear-ripened cheese.</title>
        <authorList>
            <consortium name="US DOE Joint Genome Institute (JGI-PGF)"/>
            <person name="Walter F."/>
            <person name="Albersmeier A."/>
            <person name="Kalinowski J."/>
            <person name="Ruckert C."/>
        </authorList>
    </citation>
    <scope>NUCLEOTIDE SEQUENCE [LARGE SCALE GENOMIC DNA]</scope>
    <source>
        <strain evidence="2">NBRC 111756</strain>
    </source>
</reference>
<name>A0ABD5YB66_9EURY</name>
<gene>
    <name evidence="1" type="ORF">ACFQMA_23910</name>
    <name evidence="2" type="ORF">ACFQMA_24450</name>
</gene>
<reference evidence="3" key="2">
    <citation type="journal article" date="2019" name="Int. J. Syst. Evol. Microbiol.">
        <title>The Global Catalogue of Microorganisms (GCM) 10K type strain sequencing project: providing services to taxonomists for standard genome sequencing and annotation.</title>
        <authorList>
            <consortium name="The Broad Institute Genomics Platform"/>
            <consortium name="The Broad Institute Genome Sequencing Center for Infectious Disease"/>
            <person name="Wu L."/>
            <person name="Ma J."/>
        </authorList>
    </citation>
    <scope>NUCLEOTIDE SEQUENCE [LARGE SCALE GENOMIC DNA]</scope>
    <source>
        <strain evidence="3">XZYJT29</strain>
    </source>
</reference>